<dbReference type="Gene3D" id="2.60.40.10">
    <property type="entry name" value="Immunoglobulins"/>
    <property type="match status" value="1"/>
</dbReference>
<dbReference type="SUPFAM" id="SSF50952">
    <property type="entry name" value="Soluble quinoprotein glucose dehydrogenase"/>
    <property type="match status" value="1"/>
</dbReference>
<accession>A0A5B8VBG4</accession>
<gene>
    <name evidence="1" type="ORF">FRZ67_15310</name>
</gene>
<sequence>MYPSLLKTIFKKLTFIFLSTLFLVLVEKSYSQIAFDKTFGNNGFVMSDFGEDDVCYSIKLLDNNNILAVGSITIFDGFNHRDFALARYLPNGNLDLSFGVNGLIHTDIGSRSDDVAKCVEILPNKKILVAGSTKTDADFAVLRYSESGIIDSTFGENGKSLIDFGGWDYCTSIAIQKDEKILLSGYRFLNETEPAIVTVRVTSEGHIDSSFGHEGKVITTFRNLTYGVSLLIQDDSKIIVSGFEPYYDDSLPQPVVIRYNMYGAIDSSFATNGVFKKSFPNIISEVSSSVLTTDKKILLGCSGVSFGHWNASFLQLNNNGTIDSSFGENGLSISSFSGLNVYSQKIILQNDGKFIAGGTAETESSNKDFILARYSSKGILDSSFGVFGKVVATIPERNEYLNSLAIQPDKKIVIGGSSQNLHHYNGKFALARYSNEIVLATSLQNFTVSKIDHKALLTWQTKSEQNNNYFSVQRSIDGNTFFEISQIKSKGNSNTLQYYSFTDIKPKAGTNYYRLKQVDADNHFIYSSIIKVDFNETTAIKITPNLVQRLLVVKGLGSAKSLVIADITGNIKGKANSVNDVYNWDVQQLTAGTYYLIVEDKGKQIVSLKFIKQ</sequence>
<dbReference type="InterPro" id="IPR013783">
    <property type="entry name" value="Ig-like_fold"/>
</dbReference>
<dbReference type="InterPro" id="IPR011041">
    <property type="entry name" value="Quinoprot_gluc/sorb_DH_b-prop"/>
</dbReference>
<dbReference type="EMBL" id="CP042435">
    <property type="protein sequence ID" value="QEC68609.1"/>
    <property type="molecule type" value="Genomic_DNA"/>
</dbReference>
<reference evidence="1 2" key="1">
    <citation type="journal article" date="2016" name="Int. J. Syst. Evol. Microbiol.">
        <title>Panacibacter ginsenosidivorans gen. nov., sp. nov., with ginsenoside converting activity isolated from soil of a ginseng field.</title>
        <authorList>
            <person name="Siddiqi M.Z."/>
            <person name="Muhammad Shafi S."/>
            <person name="Choi K.D."/>
            <person name="Im W.T."/>
        </authorList>
    </citation>
    <scope>NUCLEOTIDE SEQUENCE [LARGE SCALE GENOMIC DNA]</scope>
    <source>
        <strain evidence="1 2">Gsoil1550</strain>
    </source>
</reference>
<dbReference type="Pfam" id="PF17164">
    <property type="entry name" value="DUF5122"/>
    <property type="match status" value="3"/>
</dbReference>
<evidence type="ECO:0000313" key="1">
    <source>
        <dbReference type="EMBL" id="QEC68609.1"/>
    </source>
</evidence>
<proteinExistence type="predicted"/>
<keyword evidence="2" id="KW-1185">Reference proteome</keyword>
<dbReference type="RefSeq" id="WP_147190804.1">
    <property type="nucleotide sequence ID" value="NZ_CP042435.1"/>
</dbReference>
<evidence type="ECO:0000313" key="2">
    <source>
        <dbReference type="Proteomes" id="UP000321533"/>
    </source>
</evidence>
<dbReference type="OrthoDB" id="9805017at2"/>
<protein>
    <submittedName>
        <fullName evidence="1">T9SS type A sorting domain-containing protein</fullName>
    </submittedName>
</protein>
<name>A0A5B8VBG4_9BACT</name>
<dbReference type="Gene3D" id="2.80.10.50">
    <property type="match status" value="2"/>
</dbReference>
<dbReference type="AlphaFoldDB" id="A0A5B8VBG4"/>
<dbReference type="KEGG" id="pgin:FRZ67_15310"/>
<organism evidence="1 2">
    <name type="scientific">Panacibacter ginsenosidivorans</name>
    <dbReference type="NCBI Taxonomy" id="1813871"/>
    <lineage>
        <taxon>Bacteria</taxon>
        <taxon>Pseudomonadati</taxon>
        <taxon>Bacteroidota</taxon>
        <taxon>Chitinophagia</taxon>
        <taxon>Chitinophagales</taxon>
        <taxon>Chitinophagaceae</taxon>
        <taxon>Panacibacter</taxon>
    </lineage>
</organism>
<dbReference type="NCBIfam" id="TIGR04183">
    <property type="entry name" value="Por_Secre_tail"/>
    <property type="match status" value="1"/>
</dbReference>
<dbReference type="NCBIfam" id="TIGR02608">
    <property type="entry name" value="delta_60_rpt"/>
    <property type="match status" value="7"/>
</dbReference>
<dbReference type="InterPro" id="IPR013431">
    <property type="entry name" value="Delta_60_rpt"/>
</dbReference>
<dbReference type="InterPro" id="IPR026444">
    <property type="entry name" value="Secre_tail"/>
</dbReference>
<dbReference type="Proteomes" id="UP000321533">
    <property type="component" value="Chromosome"/>
</dbReference>